<organism evidence="4 5">
    <name type="scientific">Mesobaculum littorinae</name>
    <dbReference type="NCBI Taxonomy" id="2486419"/>
    <lineage>
        <taxon>Bacteria</taxon>
        <taxon>Pseudomonadati</taxon>
        <taxon>Pseudomonadota</taxon>
        <taxon>Alphaproteobacteria</taxon>
        <taxon>Rhodobacterales</taxon>
        <taxon>Roseobacteraceae</taxon>
        <taxon>Mesobaculum</taxon>
    </lineage>
</organism>
<reference evidence="4 5" key="1">
    <citation type="submission" date="2018-11" db="EMBL/GenBank/DDBJ databases">
        <title>Mesobaculum littorinae gen. nov., sp. nov., isolated from Littorina scabra that represents a novel genus of the order Rhodobacteraceae.</title>
        <authorList>
            <person name="Li F."/>
        </authorList>
    </citation>
    <scope>NUCLEOTIDE SEQUENCE [LARGE SCALE GENOMIC DNA]</scope>
    <source>
        <strain evidence="4 5">M0103</strain>
    </source>
</reference>
<evidence type="ECO:0000313" key="4">
    <source>
        <dbReference type="EMBL" id="RVV98100.1"/>
    </source>
</evidence>
<keyword evidence="2 4" id="KW-0808">Transferase</keyword>
<sequence length="278" mass="30409">MQSPPTLTDIATLAAHRRRTRDTALFLHDEAILEVKEKLIDVNRTFTRPCIITGQPKPWAAAFPQAKIVPDDEILDLQEQAHDLAIHAMSLHWANDPVGQLVQMRRSLQPDGLAIAVLPGGRTLHELRTALAEAESRITGGLSPRIAPMAEIRDLGALLQRAGFALPVADSLPLATRYADAFRLMHELRHMGEANALAERDRRPPPRALFPLAAALYAENFPSEGGIAATFELVFLSGWAPSSTQQQPLRPGSARQRLADALGTDEQQAGDTATPRRD</sequence>
<evidence type="ECO:0000256" key="2">
    <source>
        <dbReference type="ARBA" id="ARBA00022679"/>
    </source>
</evidence>
<gene>
    <name evidence="4" type="ORF">EKE94_11630</name>
</gene>
<feature type="region of interest" description="Disordered" evidence="3">
    <location>
        <begin position="242"/>
        <end position="278"/>
    </location>
</feature>
<evidence type="ECO:0000313" key="5">
    <source>
        <dbReference type="Proteomes" id="UP000285908"/>
    </source>
</evidence>
<protein>
    <submittedName>
        <fullName evidence="4">SAM-dependent methyltransferase</fullName>
    </submittedName>
</protein>
<dbReference type="Gene3D" id="3.40.50.150">
    <property type="entry name" value="Vaccinia Virus protein VP39"/>
    <property type="match status" value="1"/>
</dbReference>
<dbReference type="GO" id="GO:0032259">
    <property type="term" value="P:methylation"/>
    <property type="evidence" value="ECO:0007669"/>
    <property type="project" value="UniProtKB-KW"/>
</dbReference>
<dbReference type="AlphaFoldDB" id="A0A438AHC1"/>
<dbReference type="InterPro" id="IPR050602">
    <property type="entry name" value="Malonyl-ACP_OMT"/>
</dbReference>
<dbReference type="OrthoDB" id="9793723at2"/>
<proteinExistence type="predicted"/>
<dbReference type="PANTHER" id="PTHR13090">
    <property type="entry name" value="ARGININE-HYDROXYLASE NDUFAF5, MITOCHONDRIAL"/>
    <property type="match status" value="1"/>
</dbReference>
<dbReference type="PANTHER" id="PTHR13090:SF1">
    <property type="entry name" value="ARGININE-HYDROXYLASE NDUFAF5, MITOCHONDRIAL"/>
    <property type="match status" value="1"/>
</dbReference>
<evidence type="ECO:0000256" key="3">
    <source>
        <dbReference type="SAM" id="MobiDB-lite"/>
    </source>
</evidence>
<dbReference type="Proteomes" id="UP000285908">
    <property type="component" value="Unassembled WGS sequence"/>
</dbReference>
<dbReference type="SUPFAM" id="SSF53335">
    <property type="entry name" value="S-adenosyl-L-methionine-dependent methyltransferases"/>
    <property type="match status" value="1"/>
</dbReference>
<dbReference type="InterPro" id="IPR029063">
    <property type="entry name" value="SAM-dependent_MTases_sf"/>
</dbReference>
<dbReference type="GO" id="GO:0008168">
    <property type="term" value="F:methyltransferase activity"/>
    <property type="evidence" value="ECO:0007669"/>
    <property type="project" value="UniProtKB-KW"/>
</dbReference>
<comment type="caution">
    <text evidence="4">The sequence shown here is derived from an EMBL/GenBank/DDBJ whole genome shotgun (WGS) entry which is preliminary data.</text>
</comment>
<keyword evidence="5" id="KW-1185">Reference proteome</keyword>
<dbReference type="EMBL" id="RQXX01000003">
    <property type="protein sequence ID" value="RVV98100.1"/>
    <property type="molecule type" value="Genomic_DNA"/>
</dbReference>
<accession>A0A438AHC1</accession>
<dbReference type="RefSeq" id="WP_127906766.1">
    <property type="nucleotide sequence ID" value="NZ_RQXX01000003.1"/>
</dbReference>
<name>A0A438AHC1_9RHOB</name>
<keyword evidence="1 4" id="KW-0489">Methyltransferase</keyword>
<evidence type="ECO:0000256" key="1">
    <source>
        <dbReference type="ARBA" id="ARBA00022603"/>
    </source>
</evidence>